<dbReference type="PROSITE" id="PS00107">
    <property type="entry name" value="PROTEIN_KINASE_ATP"/>
    <property type="match status" value="1"/>
</dbReference>
<keyword evidence="6 11" id="KW-0547">Nucleotide-binding</keyword>
<dbReference type="InterPro" id="IPR001680">
    <property type="entry name" value="WD40_rpt"/>
</dbReference>
<dbReference type="SUPFAM" id="SSF101908">
    <property type="entry name" value="Putative isomerase YbhE"/>
    <property type="match status" value="1"/>
</dbReference>
<proteinExistence type="inferred from homology"/>
<feature type="domain" description="Protein kinase" evidence="13">
    <location>
        <begin position="93"/>
        <end position="454"/>
    </location>
</feature>
<evidence type="ECO:0000256" key="12">
    <source>
        <dbReference type="SAM" id="MobiDB-lite"/>
    </source>
</evidence>
<feature type="compositionally biased region" description="Gly residues" evidence="12">
    <location>
        <begin position="671"/>
        <end position="692"/>
    </location>
</feature>
<feature type="compositionally biased region" description="Gly residues" evidence="12">
    <location>
        <begin position="1152"/>
        <end position="1161"/>
    </location>
</feature>
<dbReference type="Gene3D" id="1.10.510.10">
    <property type="entry name" value="Transferase(Phosphotransferase) domain 1"/>
    <property type="match status" value="1"/>
</dbReference>
<name>A0ABT6F4M6_9BACT</name>
<keyword evidence="10" id="KW-0853">WD repeat</keyword>
<protein>
    <submittedName>
        <fullName evidence="14">Serine/threonine-protein kinase</fullName>
    </submittedName>
</protein>
<feature type="region of interest" description="Disordered" evidence="12">
    <location>
        <begin position="262"/>
        <end position="285"/>
    </location>
</feature>
<dbReference type="Gene3D" id="2.130.10.10">
    <property type="entry name" value="YVTN repeat-like/Quinoprotein amine dehydrogenase"/>
    <property type="match status" value="3"/>
</dbReference>
<dbReference type="Gene3D" id="3.30.200.20">
    <property type="entry name" value="Phosphorylase Kinase, domain 1"/>
    <property type="match status" value="1"/>
</dbReference>
<dbReference type="SMART" id="SM00320">
    <property type="entry name" value="WD40"/>
    <property type="match status" value="7"/>
</dbReference>
<evidence type="ECO:0000256" key="8">
    <source>
        <dbReference type="ARBA" id="ARBA00022840"/>
    </source>
</evidence>
<feature type="region of interest" description="Disordered" evidence="12">
    <location>
        <begin position="1140"/>
        <end position="1177"/>
    </location>
</feature>
<evidence type="ECO:0000313" key="14">
    <source>
        <dbReference type="EMBL" id="MDG3002542.1"/>
    </source>
</evidence>
<evidence type="ECO:0000256" key="3">
    <source>
        <dbReference type="ARBA" id="ARBA00010886"/>
    </source>
</evidence>
<dbReference type="CDD" id="cd14014">
    <property type="entry name" value="STKc_PknB_like"/>
    <property type="match status" value="1"/>
</dbReference>
<dbReference type="InterPro" id="IPR008271">
    <property type="entry name" value="Ser/Thr_kinase_AS"/>
</dbReference>
<keyword evidence="7 14" id="KW-0418">Kinase</keyword>
<keyword evidence="5" id="KW-0808">Transferase</keyword>
<keyword evidence="8 11" id="KW-0067">ATP-binding</keyword>
<keyword evidence="9" id="KW-0206">Cytoskeleton</keyword>
<organism evidence="14 15">
    <name type="scientific">Paludisphaera mucosa</name>
    <dbReference type="NCBI Taxonomy" id="3030827"/>
    <lineage>
        <taxon>Bacteria</taxon>
        <taxon>Pseudomonadati</taxon>
        <taxon>Planctomycetota</taxon>
        <taxon>Planctomycetia</taxon>
        <taxon>Isosphaerales</taxon>
        <taxon>Isosphaeraceae</taxon>
        <taxon>Paludisphaera</taxon>
    </lineage>
</organism>
<comment type="subcellular location">
    <subcellularLocation>
        <location evidence="1">Cytoplasm</location>
        <location evidence="1">Cytoskeleton</location>
        <location evidence="1">Microtubule organizing center</location>
        <location evidence="1">Centrosome</location>
    </subcellularLocation>
    <subcellularLocation>
        <location evidence="2">Cytoplasm</location>
        <location evidence="2">Cytoskeleton</location>
        <location evidence="2">Spindle pole</location>
    </subcellularLocation>
</comment>
<dbReference type="PANTHER" id="PTHR43289">
    <property type="entry name" value="MITOGEN-ACTIVATED PROTEIN KINASE KINASE KINASE 20-RELATED"/>
    <property type="match status" value="1"/>
</dbReference>
<evidence type="ECO:0000313" key="15">
    <source>
        <dbReference type="Proteomes" id="UP001216907"/>
    </source>
</evidence>
<evidence type="ECO:0000256" key="5">
    <source>
        <dbReference type="ARBA" id="ARBA00022679"/>
    </source>
</evidence>
<evidence type="ECO:0000256" key="2">
    <source>
        <dbReference type="ARBA" id="ARBA00004647"/>
    </source>
</evidence>
<evidence type="ECO:0000256" key="4">
    <source>
        <dbReference type="ARBA" id="ARBA00022527"/>
    </source>
</evidence>
<dbReference type="InterPro" id="IPR000719">
    <property type="entry name" value="Prot_kinase_dom"/>
</dbReference>
<keyword evidence="4" id="KW-0723">Serine/threonine-protein kinase</keyword>
<keyword evidence="15" id="KW-1185">Reference proteome</keyword>
<dbReference type="PANTHER" id="PTHR43289:SF34">
    <property type="entry name" value="SERINE_THREONINE-PROTEIN KINASE YBDM-RELATED"/>
    <property type="match status" value="1"/>
</dbReference>
<dbReference type="Pfam" id="PF00400">
    <property type="entry name" value="WD40"/>
    <property type="match status" value="1"/>
</dbReference>
<dbReference type="Proteomes" id="UP001216907">
    <property type="component" value="Unassembled WGS sequence"/>
</dbReference>
<feature type="region of interest" description="Disordered" evidence="12">
    <location>
        <begin position="998"/>
        <end position="1032"/>
    </location>
</feature>
<dbReference type="SUPFAM" id="SSF82171">
    <property type="entry name" value="DPP6 N-terminal domain-like"/>
    <property type="match status" value="1"/>
</dbReference>
<sequence>MAQPVDDEASDVAPLDEDERLGEAIELYLELVERGEAPPAETFAARYGEIEEDVRAALEGLELVHGLVGGGSGSGGGSGPGRNLESGRRIAGYRVVRELGRGGMGTVYEAVHVGLDRPVALKVLGTLAAPDSSARRRFLNEARVAAGLHHTHIVPVFDVGQVGGLCYYAMQRIEGSGLDRVVRWLRKERGAGGGRSSEPGGRAGSSSASKLVRAWARASSGVIWPRPAAASPAKPLRLPNAALDDATPAWSESRVLLGLSRPAGSPASLSSRPREEDAGPPFEPPRGSSYFRWAARVGMQAAEALDHAHQHGVIHRDVKPSNLLIDAEGSIWVADFGLARRLADPGLTQHDGMLGTPRYMSPEQGRTGVIDGRTDVYSLGATLYELLTLRPPFDGSSAAELLDQIAGREPAPPRAIDPRIPRDLETIVLKSLSKRPADRYATAAEQAADLARFLNREPVKARRISLAGRAWRVVRRHPGISSVTAAASLIILAVATFSYQRVVRERDRFEQERDLKVEALNRADAALAKTEEAVRETQAAWRMELWRHAELVRRTNTPDRRAAGLDLLKKSAALGPEPAMKARLRNEAAEFLTLRDIEARVDLATGPSRDVVLGAAGSRLVTLSNAVGGEELAFWDLGCGRRGDGIPLPRVDSRDEPPSQGGPGGPPRGGPPGGGGGGGGGPNGRRGGGGGDRLVSCGASLAVVPQGGSSILILDASTGGVVRELNRGVGRVVGVFGEPTGKRLAAVEAEANFSERPFQPDDPAARVAYHVALWDLEHADAQPVVLALDTEGRRPWPPLIAVSVDGKTLAASAWGGTSIKLISTDDGRELRVIEAPADVRALALGGRDLLAAASEGAIQIWNLANPDAAAYVTSLASSQGSAYRIQFNPGGTLLAAATGPQVELWDALTHKIVAVMPSAEMVTDLAFSSDGRTLAAGGLSVSTSYWRIREPVVRTQIGGLASRPASIAFRDDGLLAIGDIAGDLWLWGDARGASPGAGAPYRLAMPDPGAPPEPSTRKDEARTPAADPGAARARDRVPFRPLASTFLAAGDLVAHDAQGLEIWPASMTPDRKPTRIELPHPQAGGRGPIWGFWPLTRTADGRTLALSRGRSVYLWDAERPDRAIPVTRVDEPPAPPILPWALAFGSHDGPRGRGPGGGEGGSPRPDEDRPPPASRPRILQLSPSADRLYLLFDGPSPVQLQAWTLVRAEGCAEAKLASWGDAPPENAATIALSPDGRLLAIGDHAGAVVLMDATRLTVLGRIAPRPDEPETLATALAFAPDGRRLAVGSQQGVVQFWDVVDPRSPHPAFRLPGQGGKTISLAFQPDGRRLAVLGLGLEPLVELWDLVAFEDELQRLALRD</sequence>
<evidence type="ECO:0000256" key="11">
    <source>
        <dbReference type="PROSITE-ProRule" id="PRU10141"/>
    </source>
</evidence>
<comment type="caution">
    <text evidence="14">The sequence shown here is derived from an EMBL/GenBank/DDBJ whole genome shotgun (WGS) entry which is preliminary data.</text>
</comment>
<dbReference type="EMBL" id="JARRAG010000001">
    <property type="protein sequence ID" value="MDG3002542.1"/>
    <property type="molecule type" value="Genomic_DNA"/>
</dbReference>
<evidence type="ECO:0000256" key="6">
    <source>
        <dbReference type="ARBA" id="ARBA00022741"/>
    </source>
</evidence>
<comment type="similarity">
    <text evidence="3">Belongs to the protein kinase superfamily. NEK Ser/Thr protein kinase family. NIMA subfamily.</text>
</comment>
<dbReference type="GO" id="GO:0016301">
    <property type="term" value="F:kinase activity"/>
    <property type="evidence" value="ECO:0007669"/>
    <property type="project" value="UniProtKB-KW"/>
</dbReference>
<dbReference type="InterPro" id="IPR017441">
    <property type="entry name" value="Protein_kinase_ATP_BS"/>
</dbReference>
<dbReference type="InterPro" id="IPR001245">
    <property type="entry name" value="Ser-Thr/Tyr_kinase_cat_dom"/>
</dbReference>
<dbReference type="SUPFAM" id="SSF56112">
    <property type="entry name" value="Protein kinase-like (PK-like)"/>
    <property type="match status" value="1"/>
</dbReference>
<dbReference type="RefSeq" id="WP_277858906.1">
    <property type="nucleotide sequence ID" value="NZ_JARRAG010000001.1"/>
</dbReference>
<dbReference type="SMART" id="SM00220">
    <property type="entry name" value="S_TKc"/>
    <property type="match status" value="1"/>
</dbReference>
<dbReference type="PROSITE" id="PS50011">
    <property type="entry name" value="PROTEIN_KINASE_DOM"/>
    <property type="match status" value="1"/>
</dbReference>
<evidence type="ECO:0000256" key="10">
    <source>
        <dbReference type="PROSITE-ProRule" id="PRU00221"/>
    </source>
</evidence>
<evidence type="ECO:0000256" key="7">
    <source>
        <dbReference type="ARBA" id="ARBA00022777"/>
    </source>
</evidence>
<accession>A0ABT6F4M6</accession>
<feature type="region of interest" description="Disordered" evidence="12">
    <location>
        <begin position="645"/>
        <end position="692"/>
    </location>
</feature>
<dbReference type="InterPro" id="IPR015943">
    <property type="entry name" value="WD40/YVTN_repeat-like_dom_sf"/>
</dbReference>
<evidence type="ECO:0000256" key="9">
    <source>
        <dbReference type="ARBA" id="ARBA00023212"/>
    </source>
</evidence>
<feature type="binding site" evidence="11">
    <location>
        <position position="122"/>
    </location>
    <ligand>
        <name>ATP</name>
        <dbReference type="ChEBI" id="CHEBI:30616"/>
    </ligand>
</feature>
<dbReference type="PROSITE" id="PS50082">
    <property type="entry name" value="WD_REPEATS_2"/>
    <property type="match status" value="1"/>
</dbReference>
<reference evidence="14 15" key="1">
    <citation type="submission" date="2023-03" db="EMBL/GenBank/DDBJ databases">
        <title>Paludisphaera mucosa sp. nov. a novel planctomycete from northern fen.</title>
        <authorList>
            <person name="Ivanova A."/>
        </authorList>
    </citation>
    <scope>NUCLEOTIDE SEQUENCE [LARGE SCALE GENOMIC DNA]</scope>
    <source>
        <strain evidence="14 15">Pla2</strain>
    </source>
</reference>
<dbReference type="InterPro" id="IPR011009">
    <property type="entry name" value="Kinase-like_dom_sf"/>
</dbReference>
<gene>
    <name evidence="14" type="ORF">PZE19_01970</name>
</gene>
<keyword evidence="9" id="KW-0963">Cytoplasm</keyword>
<evidence type="ECO:0000256" key="1">
    <source>
        <dbReference type="ARBA" id="ARBA00004300"/>
    </source>
</evidence>
<dbReference type="Pfam" id="PF07714">
    <property type="entry name" value="PK_Tyr_Ser-Thr"/>
    <property type="match status" value="1"/>
</dbReference>
<feature type="region of interest" description="Disordered" evidence="12">
    <location>
        <begin position="189"/>
        <end position="208"/>
    </location>
</feature>
<dbReference type="PROSITE" id="PS00108">
    <property type="entry name" value="PROTEIN_KINASE_ST"/>
    <property type="match status" value="1"/>
</dbReference>
<feature type="compositionally biased region" description="Low complexity" evidence="12">
    <location>
        <begin position="196"/>
        <end position="208"/>
    </location>
</feature>
<evidence type="ECO:0000259" key="13">
    <source>
        <dbReference type="PROSITE" id="PS50011"/>
    </source>
</evidence>
<feature type="repeat" description="WD" evidence="10">
    <location>
        <begin position="1274"/>
        <end position="1299"/>
    </location>
</feature>